<gene>
    <name evidence="2" type="ORF">Q5741_10410</name>
</gene>
<reference evidence="2 3" key="1">
    <citation type="submission" date="2023-07" db="EMBL/GenBank/DDBJ databases">
        <title>Paenibacillus sp. JX-17 nov. isolated from soil.</title>
        <authorList>
            <person name="Wan Y."/>
            <person name="Liu B."/>
        </authorList>
    </citation>
    <scope>NUCLEOTIDE SEQUENCE [LARGE SCALE GENOMIC DNA]</scope>
    <source>
        <strain evidence="2 3">JX-17</strain>
    </source>
</reference>
<feature type="domain" description="GAF" evidence="1">
    <location>
        <begin position="36"/>
        <end position="137"/>
    </location>
</feature>
<dbReference type="InterPro" id="IPR003018">
    <property type="entry name" value="GAF"/>
</dbReference>
<sequence>MPELPAEIQREIDLVCTDSRSDIAGVALAALPEGKVGWLYVSGSRNGRYRRIIVKPGRGIAGLTLRSGRPVKLDDAEPDLAKLRQNSPLMLAEQLHAAMAVPLRSADGQAVGVLMVGRRSPHVYTPEDLKSAESAAAKLRSLLLAEPSV</sequence>
<evidence type="ECO:0000259" key="1">
    <source>
        <dbReference type="Pfam" id="PF13185"/>
    </source>
</evidence>
<dbReference type="Pfam" id="PF13185">
    <property type="entry name" value="GAF_2"/>
    <property type="match status" value="1"/>
</dbReference>
<dbReference type="Proteomes" id="UP001240171">
    <property type="component" value="Unassembled WGS sequence"/>
</dbReference>
<proteinExistence type="predicted"/>
<evidence type="ECO:0000313" key="2">
    <source>
        <dbReference type="EMBL" id="MDO7906837.1"/>
    </source>
</evidence>
<comment type="caution">
    <text evidence="2">The sequence shown here is derived from an EMBL/GenBank/DDBJ whole genome shotgun (WGS) entry which is preliminary data.</text>
</comment>
<accession>A0ABT9CFW7</accession>
<evidence type="ECO:0000313" key="3">
    <source>
        <dbReference type="Proteomes" id="UP001240171"/>
    </source>
</evidence>
<dbReference type="RefSeq" id="WP_305024028.1">
    <property type="nucleotide sequence ID" value="NZ_JAUQTB010000004.1"/>
</dbReference>
<dbReference type="Gene3D" id="3.30.450.40">
    <property type="match status" value="1"/>
</dbReference>
<dbReference type="EMBL" id="JAUQTB010000004">
    <property type="protein sequence ID" value="MDO7906837.1"/>
    <property type="molecule type" value="Genomic_DNA"/>
</dbReference>
<name>A0ABT9CFW7_9BACL</name>
<protein>
    <submittedName>
        <fullName evidence="2">GAF domain-containing protein</fullName>
    </submittedName>
</protein>
<dbReference type="InterPro" id="IPR029016">
    <property type="entry name" value="GAF-like_dom_sf"/>
</dbReference>
<dbReference type="SUPFAM" id="SSF55781">
    <property type="entry name" value="GAF domain-like"/>
    <property type="match status" value="1"/>
</dbReference>
<keyword evidence="3" id="KW-1185">Reference proteome</keyword>
<organism evidence="2 3">
    <name type="scientific">Paenibacillus lacisoli</name>
    <dbReference type="NCBI Taxonomy" id="3064525"/>
    <lineage>
        <taxon>Bacteria</taxon>
        <taxon>Bacillati</taxon>
        <taxon>Bacillota</taxon>
        <taxon>Bacilli</taxon>
        <taxon>Bacillales</taxon>
        <taxon>Paenibacillaceae</taxon>
        <taxon>Paenibacillus</taxon>
    </lineage>
</organism>